<dbReference type="GO" id="GO:0009279">
    <property type="term" value="C:cell outer membrane"/>
    <property type="evidence" value="ECO:0007669"/>
    <property type="project" value="UniProtKB-SubCell"/>
</dbReference>
<comment type="similarity">
    <text evidence="8 9">Belongs to the TonB-dependent receptor family.</text>
</comment>
<dbReference type="InterPro" id="IPR037066">
    <property type="entry name" value="Plug_dom_sf"/>
</dbReference>
<evidence type="ECO:0000313" key="14">
    <source>
        <dbReference type="EMBL" id="QGM96442.1"/>
    </source>
</evidence>
<evidence type="ECO:0000256" key="9">
    <source>
        <dbReference type="RuleBase" id="RU003357"/>
    </source>
</evidence>
<feature type="signal peptide" evidence="11">
    <location>
        <begin position="1"/>
        <end position="29"/>
    </location>
</feature>
<evidence type="ECO:0000256" key="3">
    <source>
        <dbReference type="ARBA" id="ARBA00022452"/>
    </source>
</evidence>
<evidence type="ECO:0000256" key="7">
    <source>
        <dbReference type="ARBA" id="ARBA00023237"/>
    </source>
</evidence>
<dbReference type="Pfam" id="PF00593">
    <property type="entry name" value="TonB_dep_Rec_b-barrel"/>
    <property type="match status" value="1"/>
</dbReference>
<gene>
    <name evidence="14" type="ORF">F7D14_02380</name>
</gene>
<dbReference type="AlphaFoldDB" id="A0A6B8M2G8"/>
<dbReference type="InterPro" id="IPR036942">
    <property type="entry name" value="Beta-barrel_TonB_sf"/>
</dbReference>
<keyword evidence="14" id="KW-0675">Receptor</keyword>
<dbReference type="SUPFAM" id="SSF56935">
    <property type="entry name" value="Porins"/>
    <property type="match status" value="1"/>
</dbReference>
<organism evidence="14 15">
    <name type="scientific">Methylocystis parvus</name>
    <dbReference type="NCBI Taxonomy" id="134"/>
    <lineage>
        <taxon>Bacteria</taxon>
        <taxon>Pseudomonadati</taxon>
        <taxon>Pseudomonadota</taxon>
        <taxon>Alphaproteobacteria</taxon>
        <taxon>Hyphomicrobiales</taxon>
        <taxon>Methylocystaceae</taxon>
        <taxon>Methylocystis</taxon>
    </lineage>
</organism>
<feature type="domain" description="TonB-dependent receptor-like beta-barrel" evidence="12">
    <location>
        <begin position="302"/>
        <end position="726"/>
    </location>
</feature>
<reference evidence="14 15" key="1">
    <citation type="submission" date="2019-09" db="EMBL/GenBank/DDBJ databases">
        <title>Isolation and complete genome sequencing of Methylocystis species.</title>
        <authorList>
            <person name="Rumah B.L."/>
            <person name="Stead C.E."/>
            <person name="Stevens B.C."/>
            <person name="Minton N.P."/>
            <person name="Grosse-Honebrink A."/>
            <person name="Zhang Y."/>
        </authorList>
    </citation>
    <scope>NUCLEOTIDE SEQUENCE [LARGE SCALE GENOMIC DNA]</scope>
    <source>
        <strain evidence="14 15">BRCS2</strain>
    </source>
</reference>
<evidence type="ECO:0000259" key="13">
    <source>
        <dbReference type="Pfam" id="PF07715"/>
    </source>
</evidence>
<keyword evidence="7 8" id="KW-0998">Cell outer membrane</keyword>
<protein>
    <submittedName>
        <fullName evidence="14">TonB-dependent receptor</fullName>
    </submittedName>
</protein>
<dbReference type="EMBL" id="CP044331">
    <property type="protein sequence ID" value="QGM96442.1"/>
    <property type="molecule type" value="Genomic_DNA"/>
</dbReference>
<evidence type="ECO:0000256" key="11">
    <source>
        <dbReference type="SAM" id="SignalP"/>
    </source>
</evidence>
<dbReference type="GO" id="GO:0015344">
    <property type="term" value="F:siderophore uptake transmembrane transporter activity"/>
    <property type="evidence" value="ECO:0007669"/>
    <property type="project" value="TreeGrafter"/>
</dbReference>
<evidence type="ECO:0000256" key="6">
    <source>
        <dbReference type="ARBA" id="ARBA00023136"/>
    </source>
</evidence>
<sequence>MGCGGIGTGRRLLICVAAGALALNSTAFAQQSLPTIDVGTASPIKRRTPQRVESARAPTPAPPISVSPAQPVAPAVEAPPPGVLAIAPDQFAAVTVVTNEELRASAGATLGDVLFSRPGVTSSSFAPGAASRPIVRGLDNYRVRIQENGVGASGVSEMGEDHGVPLDPLGASQMEVVRGPATLRWGSQAIGGVVNVANNRIPEAPPCALDAAFREKGCAAAETRAAIATVDNLLENAMLLDAGRGNFLVHADAHGRRASDYRVPGYPYLYVDPFAEEPPPYFAGRQPNSSNRSGGASLGGSYLIPSGGFVGFAVTQYDSRYRIPGIEPTETNTRIEMRQTRVTGKGDIHIGSAYVDAIRFWAGLTDYKHHELANEGGFDGVQQTFTNKDLEVRVETQFMPVALPFGVMTSVAGVQGNHQILTSPGLEGGLYDPNRTKSVAAYLFNELRVTDAFRAQLAGRIEHAQVAGSLSNLLVDPAAPISRNLNFTPASGAFGLLHDLPYGLVASLSAQYVERAPRAPELLSRGVHEATGTFDVGNPNLGIERAKTFELGLRRATGPLRFEAALYVTRFDGFIFRNLTGPVCEADFASCAIGGAGDLRLAIYSQRNAVFRGAEFQSQLDVAPLMGGTIGVENQFDVVRASFTSGGNVPRIPPVRLGGGLYWRDANWLMRANLLHAFAQNDVAATGETPTNGYNLLRAELSYRTPLAPNNPWGREMTLGLVGNNLLNADIRNSVSFRKNEVLLPGANLRLFADVRF</sequence>
<keyword evidence="3 8" id="KW-1134">Transmembrane beta strand</keyword>
<evidence type="ECO:0000259" key="12">
    <source>
        <dbReference type="Pfam" id="PF00593"/>
    </source>
</evidence>
<dbReference type="PANTHER" id="PTHR30069">
    <property type="entry name" value="TONB-DEPENDENT OUTER MEMBRANE RECEPTOR"/>
    <property type="match status" value="1"/>
</dbReference>
<dbReference type="RefSeq" id="WP_016919879.1">
    <property type="nucleotide sequence ID" value="NZ_CP044331.1"/>
</dbReference>
<feature type="chain" id="PRO_5025524545" evidence="11">
    <location>
        <begin position="30"/>
        <end position="757"/>
    </location>
</feature>
<proteinExistence type="inferred from homology"/>
<dbReference type="GO" id="GO:0044718">
    <property type="term" value="P:siderophore transmembrane transport"/>
    <property type="evidence" value="ECO:0007669"/>
    <property type="project" value="TreeGrafter"/>
</dbReference>
<keyword evidence="5 9" id="KW-0798">TonB box</keyword>
<evidence type="ECO:0000256" key="5">
    <source>
        <dbReference type="ARBA" id="ARBA00023077"/>
    </source>
</evidence>
<feature type="domain" description="TonB-dependent receptor plug" evidence="13">
    <location>
        <begin position="92"/>
        <end position="193"/>
    </location>
</feature>
<evidence type="ECO:0000313" key="15">
    <source>
        <dbReference type="Proteomes" id="UP000422569"/>
    </source>
</evidence>
<dbReference type="InterPro" id="IPR012910">
    <property type="entry name" value="Plug_dom"/>
</dbReference>
<dbReference type="PROSITE" id="PS52016">
    <property type="entry name" value="TONB_DEPENDENT_REC_3"/>
    <property type="match status" value="1"/>
</dbReference>
<comment type="subcellular location">
    <subcellularLocation>
        <location evidence="1 8">Cell outer membrane</location>
        <topology evidence="1 8">Multi-pass membrane protein</topology>
    </subcellularLocation>
</comment>
<dbReference type="Gene3D" id="2.40.170.20">
    <property type="entry name" value="TonB-dependent receptor, beta-barrel domain"/>
    <property type="match status" value="1"/>
</dbReference>
<evidence type="ECO:0000256" key="4">
    <source>
        <dbReference type="ARBA" id="ARBA00022692"/>
    </source>
</evidence>
<keyword evidence="6 8" id="KW-0472">Membrane</keyword>
<dbReference type="InterPro" id="IPR039426">
    <property type="entry name" value="TonB-dep_rcpt-like"/>
</dbReference>
<dbReference type="Pfam" id="PF07715">
    <property type="entry name" value="Plug"/>
    <property type="match status" value="1"/>
</dbReference>
<evidence type="ECO:0000256" key="1">
    <source>
        <dbReference type="ARBA" id="ARBA00004571"/>
    </source>
</evidence>
<dbReference type="KEGG" id="mpar:F7D14_02380"/>
<evidence type="ECO:0000256" key="2">
    <source>
        <dbReference type="ARBA" id="ARBA00022448"/>
    </source>
</evidence>
<name>A0A6B8M2G8_9HYPH</name>
<evidence type="ECO:0000256" key="10">
    <source>
        <dbReference type="SAM" id="MobiDB-lite"/>
    </source>
</evidence>
<keyword evidence="15" id="KW-1185">Reference proteome</keyword>
<dbReference type="Proteomes" id="UP000422569">
    <property type="component" value="Chromosome"/>
</dbReference>
<dbReference type="Gene3D" id="2.170.130.10">
    <property type="entry name" value="TonB-dependent receptor, plug domain"/>
    <property type="match status" value="1"/>
</dbReference>
<accession>A0A6B8M2G8</accession>
<feature type="region of interest" description="Disordered" evidence="10">
    <location>
        <begin position="40"/>
        <end position="68"/>
    </location>
</feature>
<keyword evidence="11" id="KW-0732">Signal</keyword>
<evidence type="ECO:0000256" key="8">
    <source>
        <dbReference type="PROSITE-ProRule" id="PRU01360"/>
    </source>
</evidence>
<dbReference type="PANTHER" id="PTHR30069:SF40">
    <property type="entry name" value="TONB-DEPENDENT RECEPTOR NMB0964-RELATED"/>
    <property type="match status" value="1"/>
</dbReference>
<keyword evidence="2 8" id="KW-0813">Transport</keyword>
<dbReference type="InterPro" id="IPR000531">
    <property type="entry name" value="Beta-barrel_TonB"/>
</dbReference>
<keyword evidence="4 8" id="KW-0812">Transmembrane</keyword>